<dbReference type="InterPro" id="IPR003191">
    <property type="entry name" value="Guanylate-bd/ATL_C"/>
</dbReference>
<evidence type="ECO:0000313" key="9">
    <source>
        <dbReference type="Proteomes" id="UP001515480"/>
    </source>
</evidence>
<dbReference type="Gene3D" id="1.20.1000.10">
    <property type="entry name" value="Guanylate-binding protein, C-terminal domain"/>
    <property type="match status" value="1"/>
</dbReference>
<feature type="compositionally biased region" description="Polar residues" evidence="6">
    <location>
        <begin position="658"/>
        <end position="667"/>
    </location>
</feature>
<evidence type="ECO:0000259" key="7">
    <source>
        <dbReference type="PROSITE" id="PS51715"/>
    </source>
</evidence>
<feature type="region of interest" description="Disordered" evidence="6">
    <location>
        <begin position="641"/>
        <end position="667"/>
    </location>
</feature>
<sequence>MAEGGSGNFLTDFVQRVSARWSTDSDAMPTAPAAAPADAPVTAPPPAPPSTAPAASVPSVGASHAFSERKPLPFIQVDAATKKLVVTDEARAALSQLDGSIGVCAVAGLYRTGKSYILNQLAGQNAGFGIGSSVQACTKGGWMWGAPMSHVGGAAGAPKNLLLLDTEGLSSISQTEGHDAKIFCLAILLSSIFVYNSEKAINSGALDQLSLVVQLIKKIRVHAEGADEEGALSQFFPQFIWLLRDFQLELVDEAGRPISEQQYLEECLKPKEGASAAVKEQNDTRTALTELFRKRSCVTLAHPTLGTNLKPEALKALPDLAQLAPGFRDGVTRLKQQVLMSVGEKKVSGTTLDGPMLLGLTDAYVKAINEGALPTISTAWQNVVVIECERAVKAGAALYRDGAAAAANSDPPLAPEEWEKLHTELRGKALATFRAIAVGDSSEYEGQMLQGIEAEAATQRQLLTAKSEALCLRIVGALSDQLAFYSRNGPGAKSTHAEALPKLLEHVISEYHAKAAGPGKADGFVKLLKSEVIPVVGDVLRKLESSTQTEIDTYEGRQARLQRQLEAAQADAARLGKQTAEIEKLHEGDTQKLARLEKEKGDLATAIAQLSADKAALDAQLAKIKKKRGFFGSLFGLGRSSAPATNGRGETSAADGTPRQQLSAAQL</sequence>
<keyword evidence="5" id="KW-0175">Coiled coil</keyword>
<evidence type="ECO:0000256" key="3">
    <source>
        <dbReference type="ARBA" id="ARBA00023134"/>
    </source>
</evidence>
<feature type="compositionally biased region" description="Low complexity" evidence="6">
    <location>
        <begin position="29"/>
        <end position="41"/>
    </location>
</feature>
<organism evidence="8 9">
    <name type="scientific">Prymnesium parvum</name>
    <name type="common">Toxic golden alga</name>
    <dbReference type="NCBI Taxonomy" id="97485"/>
    <lineage>
        <taxon>Eukaryota</taxon>
        <taxon>Haptista</taxon>
        <taxon>Haptophyta</taxon>
        <taxon>Prymnesiophyceae</taxon>
        <taxon>Prymnesiales</taxon>
        <taxon>Prymnesiaceae</taxon>
        <taxon>Prymnesium</taxon>
    </lineage>
</organism>
<dbReference type="Pfam" id="PF02841">
    <property type="entry name" value="GBP_C"/>
    <property type="match status" value="1"/>
</dbReference>
<evidence type="ECO:0000256" key="2">
    <source>
        <dbReference type="ARBA" id="ARBA00022801"/>
    </source>
</evidence>
<evidence type="ECO:0000256" key="6">
    <source>
        <dbReference type="SAM" id="MobiDB-lite"/>
    </source>
</evidence>
<feature type="domain" description="GB1/RHD3-type G" evidence="7">
    <location>
        <begin position="98"/>
        <end position="343"/>
    </location>
</feature>
<dbReference type="EMBL" id="JBGBPQ010000009">
    <property type="protein sequence ID" value="KAL1519605.1"/>
    <property type="molecule type" value="Genomic_DNA"/>
</dbReference>
<evidence type="ECO:0000256" key="5">
    <source>
        <dbReference type="SAM" id="Coils"/>
    </source>
</evidence>
<keyword evidence="9" id="KW-1185">Reference proteome</keyword>
<dbReference type="AlphaFoldDB" id="A0AB34JD57"/>
<dbReference type="Gene3D" id="3.40.50.300">
    <property type="entry name" value="P-loop containing nucleotide triphosphate hydrolases"/>
    <property type="match status" value="1"/>
</dbReference>
<feature type="region of interest" description="Disordered" evidence="6">
    <location>
        <begin position="21"/>
        <end position="58"/>
    </location>
</feature>
<dbReference type="InterPro" id="IPR036543">
    <property type="entry name" value="Guanylate-bd_C_sf"/>
</dbReference>
<dbReference type="GO" id="GO:0005525">
    <property type="term" value="F:GTP binding"/>
    <property type="evidence" value="ECO:0007669"/>
    <property type="project" value="UniProtKB-KW"/>
</dbReference>
<dbReference type="InterPro" id="IPR027417">
    <property type="entry name" value="P-loop_NTPase"/>
</dbReference>
<protein>
    <recommendedName>
        <fullName evidence="7">GB1/RHD3-type G domain-containing protein</fullName>
    </recommendedName>
</protein>
<accession>A0AB34JD57</accession>
<gene>
    <name evidence="8" type="ORF">AB1Y20_023118</name>
</gene>
<keyword evidence="2" id="KW-0378">Hydrolase</keyword>
<keyword evidence="1" id="KW-0547">Nucleotide-binding</keyword>
<comment type="caution">
    <text evidence="8">The sequence shown here is derived from an EMBL/GenBank/DDBJ whole genome shotgun (WGS) entry which is preliminary data.</text>
</comment>
<proteinExistence type="inferred from homology"/>
<dbReference type="InterPro" id="IPR015894">
    <property type="entry name" value="Guanylate-bd_N"/>
</dbReference>
<feature type="coiled-coil region" evidence="5">
    <location>
        <begin position="551"/>
        <end position="627"/>
    </location>
</feature>
<dbReference type="PANTHER" id="PTHR10751">
    <property type="entry name" value="GUANYLATE BINDING PROTEIN"/>
    <property type="match status" value="1"/>
</dbReference>
<dbReference type="Proteomes" id="UP001515480">
    <property type="component" value="Unassembled WGS sequence"/>
</dbReference>
<comment type="similarity">
    <text evidence="4">Belongs to the TRAFAC class dynamin-like GTPase superfamily. GB1/RHD3 GTPase family.</text>
</comment>
<reference evidence="8 9" key="1">
    <citation type="journal article" date="2024" name="Science">
        <title>Giant polyketide synthase enzymes in the biosynthesis of giant marine polyether toxins.</title>
        <authorList>
            <person name="Fallon T.R."/>
            <person name="Shende V.V."/>
            <person name="Wierzbicki I.H."/>
            <person name="Pendleton A.L."/>
            <person name="Watervoot N.F."/>
            <person name="Auber R.P."/>
            <person name="Gonzalez D.J."/>
            <person name="Wisecaver J.H."/>
            <person name="Moore B.S."/>
        </authorList>
    </citation>
    <scope>NUCLEOTIDE SEQUENCE [LARGE SCALE GENOMIC DNA]</scope>
    <source>
        <strain evidence="8 9">12B1</strain>
    </source>
</reference>
<evidence type="ECO:0000313" key="8">
    <source>
        <dbReference type="EMBL" id="KAL1519605.1"/>
    </source>
</evidence>
<dbReference type="InterPro" id="IPR030386">
    <property type="entry name" value="G_GB1_RHD3_dom"/>
</dbReference>
<dbReference type="Pfam" id="PF02263">
    <property type="entry name" value="GBP"/>
    <property type="match status" value="1"/>
</dbReference>
<dbReference type="SUPFAM" id="SSF52540">
    <property type="entry name" value="P-loop containing nucleoside triphosphate hydrolases"/>
    <property type="match status" value="1"/>
</dbReference>
<keyword evidence="3" id="KW-0342">GTP-binding</keyword>
<name>A0AB34JD57_PRYPA</name>
<dbReference type="GO" id="GO:0003924">
    <property type="term" value="F:GTPase activity"/>
    <property type="evidence" value="ECO:0007669"/>
    <property type="project" value="InterPro"/>
</dbReference>
<feature type="compositionally biased region" description="Pro residues" evidence="6">
    <location>
        <begin position="42"/>
        <end position="51"/>
    </location>
</feature>
<dbReference type="SUPFAM" id="SSF48340">
    <property type="entry name" value="Interferon-induced guanylate-binding protein 1 (GBP1), C-terminal domain"/>
    <property type="match status" value="1"/>
</dbReference>
<evidence type="ECO:0000256" key="4">
    <source>
        <dbReference type="PROSITE-ProRule" id="PRU01052"/>
    </source>
</evidence>
<dbReference type="PROSITE" id="PS51715">
    <property type="entry name" value="G_GB1_RHD3"/>
    <property type="match status" value="1"/>
</dbReference>
<evidence type="ECO:0000256" key="1">
    <source>
        <dbReference type="ARBA" id="ARBA00022741"/>
    </source>
</evidence>